<dbReference type="EMBL" id="JACHVY010000001">
    <property type="protein sequence ID" value="MBB2901157.1"/>
    <property type="molecule type" value="Genomic_DNA"/>
</dbReference>
<dbReference type="SUPFAM" id="SSF52172">
    <property type="entry name" value="CheY-like"/>
    <property type="match status" value="1"/>
</dbReference>
<dbReference type="InterPro" id="IPR036388">
    <property type="entry name" value="WH-like_DNA-bd_sf"/>
</dbReference>
<dbReference type="PIRSF" id="PIRSF036625">
    <property type="entry name" value="GAF_ANTAR"/>
    <property type="match status" value="1"/>
</dbReference>
<evidence type="ECO:0000256" key="3">
    <source>
        <dbReference type="ARBA" id="ARBA00023015"/>
    </source>
</evidence>
<proteinExistence type="predicted"/>
<evidence type="ECO:0000256" key="4">
    <source>
        <dbReference type="ARBA" id="ARBA00023163"/>
    </source>
</evidence>
<name>A0A7W4XX56_KINRA</name>
<dbReference type="Gene3D" id="3.30.450.40">
    <property type="match status" value="1"/>
</dbReference>
<dbReference type="GO" id="GO:0016301">
    <property type="term" value="F:kinase activity"/>
    <property type="evidence" value="ECO:0007669"/>
    <property type="project" value="UniProtKB-KW"/>
</dbReference>
<dbReference type="Pfam" id="PF03861">
    <property type="entry name" value="ANTAR"/>
    <property type="match status" value="1"/>
</dbReference>
<dbReference type="RefSeq" id="WP_183391139.1">
    <property type="nucleotide sequence ID" value="NZ_JACHVY010000001.1"/>
</dbReference>
<dbReference type="InterPro" id="IPR012074">
    <property type="entry name" value="GAF_ANTAR"/>
</dbReference>
<accession>A0A7W4XX56</accession>
<reference evidence="6 7" key="1">
    <citation type="submission" date="2020-08" db="EMBL/GenBank/DDBJ databases">
        <title>The Agave Microbiome: Exploring the role of microbial communities in plant adaptations to desert environments.</title>
        <authorList>
            <person name="Partida-Martinez L.P."/>
        </authorList>
    </citation>
    <scope>NUCLEOTIDE SEQUENCE [LARGE SCALE GENOMIC DNA]</scope>
    <source>
        <strain evidence="6 7">AS2.23</strain>
    </source>
</reference>
<reference evidence="6 7" key="2">
    <citation type="submission" date="2020-08" db="EMBL/GenBank/DDBJ databases">
        <authorList>
            <person name="Partida-Martinez L."/>
            <person name="Huntemann M."/>
            <person name="Clum A."/>
            <person name="Wang J."/>
            <person name="Palaniappan K."/>
            <person name="Ritter S."/>
            <person name="Chen I.-M."/>
            <person name="Stamatis D."/>
            <person name="Reddy T."/>
            <person name="O'Malley R."/>
            <person name="Daum C."/>
            <person name="Shapiro N."/>
            <person name="Ivanova N."/>
            <person name="Kyrpides N."/>
            <person name="Woyke T."/>
        </authorList>
    </citation>
    <scope>NUCLEOTIDE SEQUENCE [LARGE SCALE GENOMIC DNA]</scope>
    <source>
        <strain evidence="6 7">AS2.23</strain>
    </source>
</reference>
<dbReference type="SMART" id="SM00065">
    <property type="entry name" value="GAF"/>
    <property type="match status" value="1"/>
</dbReference>
<sequence length="237" mass="25331">MSEQRIAEVFVELADTLVADFDVVDFLHVLSERCVELLDVDASGLMLSDERGRLQLVAGTSRATRDLELFELEVDEGPCVETFATGKAILNVEVAAAGERWPRFCRAAAEAGVRHTSALPMRLRGRVIGALNLFSPAPTSATGLALGQAMADVATIGLINERSLREKTVLSEQLQGALQSRIVIEQAKGVLAARAGTGVAEAFTRMRDHARRSRTSLTAVATAVVTGALRLDLPPAP</sequence>
<organism evidence="6 7">
    <name type="scientific">Kineococcus radiotolerans</name>
    <dbReference type="NCBI Taxonomy" id="131568"/>
    <lineage>
        <taxon>Bacteria</taxon>
        <taxon>Bacillati</taxon>
        <taxon>Actinomycetota</taxon>
        <taxon>Actinomycetes</taxon>
        <taxon>Kineosporiales</taxon>
        <taxon>Kineosporiaceae</taxon>
        <taxon>Kineococcus</taxon>
    </lineage>
</organism>
<dbReference type="Pfam" id="PF13185">
    <property type="entry name" value="GAF_2"/>
    <property type="match status" value="1"/>
</dbReference>
<evidence type="ECO:0000256" key="2">
    <source>
        <dbReference type="ARBA" id="ARBA00022777"/>
    </source>
</evidence>
<comment type="caution">
    <text evidence="6">The sequence shown here is derived from an EMBL/GenBank/DDBJ whole genome shotgun (WGS) entry which is preliminary data.</text>
</comment>
<evidence type="ECO:0000313" key="7">
    <source>
        <dbReference type="Proteomes" id="UP000533269"/>
    </source>
</evidence>
<evidence type="ECO:0000256" key="1">
    <source>
        <dbReference type="ARBA" id="ARBA00022679"/>
    </source>
</evidence>
<keyword evidence="2" id="KW-0418">Kinase</keyword>
<evidence type="ECO:0000259" key="5">
    <source>
        <dbReference type="PROSITE" id="PS50921"/>
    </source>
</evidence>
<feature type="domain" description="ANTAR" evidence="5">
    <location>
        <begin position="164"/>
        <end position="225"/>
    </location>
</feature>
<dbReference type="InterPro" id="IPR005561">
    <property type="entry name" value="ANTAR"/>
</dbReference>
<dbReference type="Proteomes" id="UP000533269">
    <property type="component" value="Unassembled WGS sequence"/>
</dbReference>
<protein>
    <recommendedName>
        <fullName evidence="5">ANTAR domain-containing protein</fullName>
    </recommendedName>
</protein>
<gene>
    <name evidence="6" type="ORF">FHR75_001945</name>
</gene>
<dbReference type="InterPro" id="IPR011006">
    <property type="entry name" value="CheY-like_superfamily"/>
</dbReference>
<dbReference type="SUPFAM" id="SSF55781">
    <property type="entry name" value="GAF domain-like"/>
    <property type="match status" value="1"/>
</dbReference>
<dbReference type="GO" id="GO:0003723">
    <property type="term" value="F:RNA binding"/>
    <property type="evidence" value="ECO:0007669"/>
    <property type="project" value="InterPro"/>
</dbReference>
<keyword evidence="4" id="KW-0804">Transcription</keyword>
<dbReference type="InterPro" id="IPR029016">
    <property type="entry name" value="GAF-like_dom_sf"/>
</dbReference>
<evidence type="ECO:0000313" key="6">
    <source>
        <dbReference type="EMBL" id="MBB2901157.1"/>
    </source>
</evidence>
<dbReference type="PROSITE" id="PS50921">
    <property type="entry name" value="ANTAR"/>
    <property type="match status" value="1"/>
</dbReference>
<keyword evidence="3" id="KW-0805">Transcription regulation</keyword>
<keyword evidence="1" id="KW-0808">Transferase</keyword>
<dbReference type="SMART" id="SM01012">
    <property type="entry name" value="ANTAR"/>
    <property type="match status" value="1"/>
</dbReference>
<dbReference type="InterPro" id="IPR003018">
    <property type="entry name" value="GAF"/>
</dbReference>
<dbReference type="Gene3D" id="1.10.10.10">
    <property type="entry name" value="Winged helix-like DNA-binding domain superfamily/Winged helix DNA-binding domain"/>
    <property type="match status" value="1"/>
</dbReference>
<dbReference type="AlphaFoldDB" id="A0A7W4XX56"/>